<feature type="compositionally biased region" description="Basic and acidic residues" evidence="1">
    <location>
        <begin position="182"/>
        <end position="192"/>
    </location>
</feature>
<reference evidence="3 4" key="1">
    <citation type="journal article" date="2019" name="Nat. Ecol. Evol.">
        <title>Megaphylogeny resolves global patterns of mushroom evolution.</title>
        <authorList>
            <person name="Varga T."/>
            <person name="Krizsan K."/>
            <person name="Foldi C."/>
            <person name="Dima B."/>
            <person name="Sanchez-Garcia M."/>
            <person name="Sanchez-Ramirez S."/>
            <person name="Szollosi G.J."/>
            <person name="Szarkandi J.G."/>
            <person name="Papp V."/>
            <person name="Albert L."/>
            <person name="Andreopoulos W."/>
            <person name="Angelini C."/>
            <person name="Antonin V."/>
            <person name="Barry K.W."/>
            <person name="Bougher N.L."/>
            <person name="Buchanan P."/>
            <person name="Buyck B."/>
            <person name="Bense V."/>
            <person name="Catcheside P."/>
            <person name="Chovatia M."/>
            <person name="Cooper J."/>
            <person name="Damon W."/>
            <person name="Desjardin D."/>
            <person name="Finy P."/>
            <person name="Geml J."/>
            <person name="Haridas S."/>
            <person name="Hughes K."/>
            <person name="Justo A."/>
            <person name="Karasinski D."/>
            <person name="Kautmanova I."/>
            <person name="Kiss B."/>
            <person name="Kocsube S."/>
            <person name="Kotiranta H."/>
            <person name="LaButti K.M."/>
            <person name="Lechner B.E."/>
            <person name="Liimatainen K."/>
            <person name="Lipzen A."/>
            <person name="Lukacs Z."/>
            <person name="Mihaltcheva S."/>
            <person name="Morgado L.N."/>
            <person name="Niskanen T."/>
            <person name="Noordeloos M.E."/>
            <person name="Ohm R.A."/>
            <person name="Ortiz-Santana B."/>
            <person name="Ovrebo C."/>
            <person name="Racz N."/>
            <person name="Riley R."/>
            <person name="Savchenko A."/>
            <person name="Shiryaev A."/>
            <person name="Soop K."/>
            <person name="Spirin V."/>
            <person name="Szebenyi C."/>
            <person name="Tomsovsky M."/>
            <person name="Tulloss R.E."/>
            <person name="Uehling J."/>
            <person name="Grigoriev I.V."/>
            <person name="Vagvolgyi C."/>
            <person name="Papp T."/>
            <person name="Martin F.M."/>
            <person name="Miettinen O."/>
            <person name="Hibbett D.S."/>
            <person name="Nagy L.G."/>
        </authorList>
    </citation>
    <scope>NUCLEOTIDE SEQUENCE [LARGE SCALE GENOMIC DNA]</scope>
    <source>
        <strain evidence="3 4">CBS 962.96</strain>
    </source>
</reference>
<dbReference type="AlphaFoldDB" id="A0A4S8KX02"/>
<gene>
    <name evidence="3" type="ORF">K435DRAFT_497118</name>
</gene>
<feature type="compositionally biased region" description="Basic and acidic residues" evidence="1">
    <location>
        <begin position="85"/>
        <end position="118"/>
    </location>
</feature>
<evidence type="ECO:0000259" key="2">
    <source>
        <dbReference type="PROSITE" id="PS00345"/>
    </source>
</evidence>
<keyword evidence="4" id="KW-1185">Reference proteome</keyword>
<dbReference type="InterPro" id="IPR046521">
    <property type="entry name" value="DUF6698"/>
</dbReference>
<dbReference type="Pfam" id="PF20414">
    <property type="entry name" value="DUF6698"/>
    <property type="match status" value="1"/>
</dbReference>
<feature type="compositionally biased region" description="Acidic residues" evidence="1">
    <location>
        <begin position="130"/>
        <end position="147"/>
    </location>
</feature>
<sequence>MSSVESWKDADQDYSLRELYDFIVALLSTPDSVFAKNTLKWWNRKVFGLKNTKAKRVSHQDVIPATSRFNRLLAAENARSQRKSLKAEERRQHEEAERRAAEATAKRKAYEDLRADRERRRRRKEVLEKDADETGVTDEGSSADEGNDMSSGEGGEGEVIGMDWVNEGEDSDGLEDDDEVTQDIHEDTRARR</sequence>
<dbReference type="InterPro" id="IPR000418">
    <property type="entry name" value="Ets_dom"/>
</dbReference>
<evidence type="ECO:0000313" key="3">
    <source>
        <dbReference type="EMBL" id="THU80516.1"/>
    </source>
</evidence>
<organism evidence="3 4">
    <name type="scientific">Dendrothele bispora (strain CBS 962.96)</name>
    <dbReference type="NCBI Taxonomy" id="1314807"/>
    <lineage>
        <taxon>Eukaryota</taxon>
        <taxon>Fungi</taxon>
        <taxon>Dikarya</taxon>
        <taxon>Basidiomycota</taxon>
        <taxon>Agaricomycotina</taxon>
        <taxon>Agaricomycetes</taxon>
        <taxon>Agaricomycetidae</taxon>
        <taxon>Agaricales</taxon>
        <taxon>Agaricales incertae sedis</taxon>
        <taxon>Dendrothele</taxon>
    </lineage>
</organism>
<name>A0A4S8KX02_DENBC</name>
<feature type="compositionally biased region" description="Acidic residues" evidence="1">
    <location>
        <begin position="166"/>
        <end position="181"/>
    </location>
</feature>
<evidence type="ECO:0000256" key="1">
    <source>
        <dbReference type="SAM" id="MobiDB-lite"/>
    </source>
</evidence>
<protein>
    <recommendedName>
        <fullName evidence="2">ETS domain-containing protein</fullName>
    </recommendedName>
</protein>
<feature type="domain" description="ETS" evidence="2">
    <location>
        <begin position="19"/>
        <end position="27"/>
    </location>
</feature>
<dbReference type="GO" id="GO:0043565">
    <property type="term" value="F:sequence-specific DNA binding"/>
    <property type="evidence" value="ECO:0007669"/>
    <property type="project" value="InterPro"/>
</dbReference>
<feature type="region of interest" description="Disordered" evidence="1">
    <location>
        <begin position="80"/>
        <end position="192"/>
    </location>
</feature>
<accession>A0A4S8KX02</accession>
<proteinExistence type="predicted"/>
<dbReference type="OrthoDB" id="3220614at2759"/>
<dbReference type="PROSITE" id="PS00345">
    <property type="entry name" value="ETS_DOMAIN_1"/>
    <property type="match status" value="1"/>
</dbReference>
<dbReference type="EMBL" id="ML179896">
    <property type="protein sequence ID" value="THU80516.1"/>
    <property type="molecule type" value="Genomic_DNA"/>
</dbReference>
<dbReference type="Proteomes" id="UP000297245">
    <property type="component" value="Unassembled WGS sequence"/>
</dbReference>
<evidence type="ECO:0000313" key="4">
    <source>
        <dbReference type="Proteomes" id="UP000297245"/>
    </source>
</evidence>
<dbReference type="GO" id="GO:0003700">
    <property type="term" value="F:DNA-binding transcription factor activity"/>
    <property type="evidence" value="ECO:0007669"/>
    <property type="project" value="InterPro"/>
</dbReference>